<evidence type="ECO:0000313" key="2">
    <source>
        <dbReference type="EMBL" id="XBX99566.1"/>
    </source>
</evidence>
<dbReference type="GeneID" id="93258460"/>
<dbReference type="EMBL" id="CP158453">
    <property type="protein sequence ID" value="XBX99566.1"/>
    <property type="molecule type" value="Genomic_DNA"/>
</dbReference>
<dbReference type="Pfam" id="PF13556">
    <property type="entry name" value="HTH_30"/>
    <property type="match status" value="1"/>
</dbReference>
<dbReference type="Gene3D" id="1.10.10.2840">
    <property type="entry name" value="PucR C-terminal helix-turn-helix domain"/>
    <property type="match status" value="1"/>
</dbReference>
<dbReference type="InterPro" id="IPR051448">
    <property type="entry name" value="CdaR-like_regulators"/>
</dbReference>
<dbReference type="InterPro" id="IPR025736">
    <property type="entry name" value="PucR_C-HTH_dom"/>
</dbReference>
<protein>
    <submittedName>
        <fullName evidence="2">Helix-turn-helix domain-containing protein</fullName>
    </submittedName>
</protein>
<dbReference type="RefSeq" id="WP_350346711.1">
    <property type="nucleotide sequence ID" value="NZ_CP158453.1"/>
</dbReference>
<proteinExistence type="predicted"/>
<dbReference type="AlphaFoldDB" id="A0AAU7WNB7"/>
<accession>A0AAU7WNB7</accession>
<dbReference type="PANTHER" id="PTHR33744">
    <property type="entry name" value="CARBOHYDRATE DIACID REGULATOR"/>
    <property type="match status" value="1"/>
</dbReference>
<sequence length="463" mass="53366">MGTHVKEVSSEVLQFADAHHFPVIVFEKRISFAGIIQDLHRMIASRHYQSLRQMSVLSKKFNELSLTANGILNILQEIYKQLETPALFLTEYDRMHYYPPASKELYKRIYPKISHLSMAAANAQIFSSEGIHFVIMPVKGLGQIWGYLCLKLKTDAMDAYTSFIMEHAVLAISQIMLRTKTMEENKRVAEEEVARKLLAGKDCEQAEMKAVLPGYSASLHFRVILFKVTKPQSGTKEWEETLLQLSAMMKNRIKKKGMLSLISAAKDEIAAICFFKKDEQANHDLATFSDIHQSLVQLSIKDRYNGKHTMTGISKAYKNTADVCRAYDDAKKVIFLQQINLLQEIFYDKIGIYQILLLGEKNEYVETFIYDQLGPVLEYDAKMNASLLTTLEVYLKNRGRKKETANELFIVRQTLYHRLEKIEELLGYQFMEPARRLALETAILAYHIYQSGHTHFNLEDYQL</sequence>
<evidence type="ECO:0000259" key="1">
    <source>
        <dbReference type="Pfam" id="PF13556"/>
    </source>
</evidence>
<name>A0AAU7WNB7_9BACI</name>
<reference evidence="2" key="1">
    <citation type="submission" date="2024-06" db="EMBL/GenBank/DDBJ databases">
        <authorList>
            <person name="Huang C.H."/>
            <person name="Ting Y.S."/>
            <person name="Cheng Y.H."/>
        </authorList>
    </citation>
    <scope>NUCLEOTIDE SEQUENCE</scope>
    <source>
        <strain evidence="2">TCI803</strain>
    </source>
</reference>
<organism evidence="2">
    <name type="scientific">Heyndrickxia faecalis</name>
    <dbReference type="NCBI Taxonomy" id="2824910"/>
    <lineage>
        <taxon>Bacteria</taxon>
        <taxon>Bacillati</taxon>
        <taxon>Bacillota</taxon>
        <taxon>Bacilli</taxon>
        <taxon>Bacillales</taxon>
        <taxon>Bacillaceae</taxon>
        <taxon>Heyndrickxia</taxon>
    </lineage>
</organism>
<dbReference type="InterPro" id="IPR042070">
    <property type="entry name" value="PucR_C-HTH_sf"/>
</dbReference>
<feature type="domain" description="PucR C-terminal helix-turn-helix" evidence="1">
    <location>
        <begin position="387"/>
        <end position="445"/>
    </location>
</feature>
<gene>
    <name evidence="2" type="ORF">ABR335_02625</name>
</gene>